<gene>
    <name evidence="5" type="ORF">RU87_GL001730</name>
</gene>
<name>A0A2A5RZ48_9LACT</name>
<accession>A0A2A5RZ48</accession>
<evidence type="ECO:0000313" key="5">
    <source>
        <dbReference type="EMBL" id="PCS06521.1"/>
    </source>
</evidence>
<dbReference type="SUPFAM" id="SSF46785">
    <property type="entry name" value="Winged helix' DNA-binding domain"/>
    <property type="match status" value="1"/>
</dbReference>
<dbReference type="InterPro" id="IPR036388">
    <property type="entry name" value="WH-like_DNA-bd_sf"/>
</dbReference>
<proteinExistence type="predicted"/>
<protein>
    <submittedName>
        <fullName evidence="5">Transcriptional regulator</fullName>
    </submittedName>
</protein>
<evidence type="ECO:0000256" key="3">
    <source>
        <dbReference type="ARBA" id="ARBA00023163"/>
    </source>
</evidence>
<evidence type="ECO:0000256" key="2">
    <source>
        <dbReference type="ARBA" id="ARBA00023125"/>
    </source>
</evidence>
<evidence type="ECO:0000259" key="4">
    <source>
        <dbReference type="PROSITE" id="PS50995"/>
    </source>
</evidence>
<dbReference type="AlphaFoldDB" id="A0A2A5RZ48"/>
<reference evidence="5 6" key="1">
    <citation type="submission" date="2014-12" db="EMBL/GenBank/DDBJ databases">
        <title>Draft genome sequences of 10 type strains of Lactococcus.</title>
        <authorList>
            <person name="Sun Z."/>
            <person name="Zhong Z."/>
            <person name="Liu W."/>
            <person name="Zhang W."/>
            <person name="Zhang H."/>
        </authorList>
    </citation>
    <scope>NUCLEOTIDE SEQUENCE [LARGE SCALE GENOMIC DNA]</scope>
    <source>
        <strain evidence="5 6">DSM 20686</strain>
    </source>
</reference>
<evidence type="ECO:0000313" key="6">
    <source>
        <dbReference type="Proteomes" id="UP000242246"/>
    </source>
</evidence>
<comment type="caution">
    <text evidence="5">The sequence shown here is derived from an EMBL/GenBank/DDBJ whole genome shotgun (WGS) entry which is preliminary data.</text>
</comment>
<dbReference type="GO" id="GO:0003700">
    <property type="term" value="F:DNA-binding transcription factor activity"/>
    <property type="evidence" value="ECO:0007669"/>
    <property type="project" value="InterPro"/>
</dbReference>
<dbReference type="PRINTS" id="PR00598">
    <property type="entry name" value="HTHMARR"/>
</dbReference>
<organism evidence="5 6">
    <name type="scientific">Pseudolactococcus plantarum</name>
    <dbReference type="NCBI Taxonomy" id="1365"/>
    <lineage>
        <taxon>Bacteria</taxon>
        <taxon>Bacillati</taxon>
        <taxon>Bacillota</taxon>
        <taxon>Bacilli</taxon>
        <taxon>Lactobacillales</taxon>
        <taxon>Streptococcaceae</taxon>
        <taxon>Pseudolactococcus</taxon>
    </lineage>
</organism>
<dbReference type="PANTHER" id="PTHR42756">
    <property type="entry name" value="TRANSCRIPTIONAL REGULATOR, MARR"/>
    <property type="match status" value="1"/>
</dbReference>
<keyword evidence="1" id="KW-0805">Transcription regulation</keyword>
<feature type="domain" description="HTH marR-type" evidence="4">
    <location>
        <begin position="10"/>
        <end position="142"/>
    </location>
</feature>
<dbReference type="Gene3D" id="1.10.10.10">
    <property type="entry name" value="Winged helix-like DNA-binding domain superfamily/Winged helix DNA-binding domain"/>
    <property type="match status" value="1"/>
</dbReference>
<dbReference type="Proteomes" id="UP000242246">
    <property type="component" value="Unassembled WGS sequence"/>
</dbReference>
<dbReference type="SMART" id="SM00347">
    <property type="entry name" value="HTH_MARR"/>
    <property type="match status" value="1"/>
</dbReference>
<dbReference type="InterPro" id="IPR000835">
    <property type="entry name" value="HTH_MarR-typ"/>
</dbReference>
<keyword evidence="6" id="KW-1185">Reference proteome</keyword>
<sequence>MEVIDLYDVFDSWGYTLSKISQSMNELFTERLSIYSIDAREYGILSVVYKTPKLTQKEIGIKMVVDRTTMMQLIDVLEKKELINRESNPKDRRQNLITLTVKGREIVEKMWIEMEEVEKEVIGNMTLAQKKVFERINAAMNRGERK</sequence>
<dbReference type="EMBL" id="JXJX01000008">
    <property type="protein sequence ID" value="PCS06521.1"/>
    <property type="molecule type" value="Genomic_DNA"/>
</dbReference>
<keyword evidence="3" id="KW-0804">Transcription</keyword>
<dbReference type="STRING" id="1348632.GCA_001591745_01138"/>
<dbReference type="GO" id="GO:0003677">
    <property type="term" value="F:DNA binding"/>
    <property type="evidence" value="ECO:0007669"/>
    <property type="project" value="UniProtKB-KW"/>
</dbReference>
<dbReference type="PANTHER" id="PTHR42756:SF1">
    <property type="entry name" value="TRANSCRIPTIONAL REPRESSOR OF EMRAB OPERON"/>
    <property type="match status" value="1"/>
</dbReference>
<dbReference type="PROSITE" id="PS50995">
    <property type="entry name" value="HTH_MARR_2"/>
    <property type="match status" value="1"/>
</dbReference>
<evidence type="ECO:0000256" key="1">
    <source>
        <dbReference type="ARBA" id="ARBA00023015"/>
    </source>
</evidence>
<dbReference type="InterPro" id="IPR036390">
    <property type="entry name" value="WH_DNA-bd_sf"/>
</dbReference>
<keyword evidence="2" id="KW-0238">DNA-binding</keyword>
<dbReference type="Pfam" id="PF01047">
    <property type="entry name" value="MarR"/>
    <property type="match status" value="1"/>
</dbReference>